<dbReference type="InterPro" id="IPR023174">
    <property type="entry name" value="PDEase_CS"/>
</dbReference>
<dbReference type="EC" id="3.1.4.-" evidence="3"/>
<reference evidence="6" key="1">
    <citation type="submission" date="2021-01" db="EMBL/GenBank/DDBJ databases">
        <authorList>
            <consortium name="Genoscope - CEA"/>
            <person name="William W."/>
        </authorList>
    </citation>
    <scope>NUCLEOTIDE SEQUENCE</scope>
</reference>
<dbReference type="Pfam" id="PF00112">
    <property type="entry name" value="Peptidase_C1"/>
    <property type="match status" value="1"/>
</dbReference>
<dbReference type="GO" id="GO:0006508">
    <property type="term" value="P:proteolysis"/>
    <property type="evidence" value="ECO:0007669"/>
    <property type="project" value="InterPro"/>
</dbReference>
<dbReference type="Proteomes" id="UP000688137">
    <property type="component" value="Unassembled WGS sequence"/>
</dbReference>
<dbReference type="GO" id="GO:0008234">
    <property type="term" value="F:cysteine-type peptidase activity"/>
    <property type="evidence" value="ECO:0007669"/>
    <property type="project" value="InterPro"/>
</dbReference>
<dbReference type="AlphaFoldDB" id="A0A8S1QB07"/>
<dbReference type="PROSITE" id="PS51845">
    <property type="entry name" value="PDEASE_I_2"/>
    <property type="match status" value="1"/>
</dbReference>
<comment type="caution">
    <text evidence="6">The sequence shown here is derived from an EMBL/GenBank/DDBJ whole genome shotgun (WGS) entry which is preliminary data.</text>
</comment>
<evidence type="ECO:0000256" key="1">
    <source>
        <dbReference type="ARBA" id="ARBA00011610"/>
    </source>
</evidence>
<comment type="function">
    <text evidence="2">Thiol protease. Has dipeptidylpeptidase activity. Active against a broad range of dipeptide substrates composed of both polar and hydrophobic amino acids. Proline cannot occupy the P1 position and arginine cannot occupy the P2 position of the substrate. Can act as both an exopeptidase and endopeptidase. Activates serine proteases such as elastase, cathepsin G and granzymes A and B.</text>
</comment>
<keyword evidence="7" id="KW-1185">Reference proteome</keyword>
<dbReference type="InterPro" id="IPR003607">
    <property type="entry name" value="HD/PDEase_dom"/>
</dbReference>
<dbReference type="Pfam" id="PF08773">
    <property type="entry name" value="CathepsinC_exc"/>
    <property type="match status" value="1"/>
</dbReference>
<comment type="similarity">
    <text evidence="3">Belongs to the cyclic nucleotide phosphodiesterase family.</text>
</comment>
<comment type="cofactor">
    <cofactor evidence="3">
        <name>a divalent metal cation</name>
        <dbReference type="ChEBI" id="CHEBI:60240"/>
    </cofactor>
    <text evidence="3">Binds 2 divalent metal cations per subunit. Site 1 may preferentially bind zinc ions, while site 2 has a preference for magnesium and/or manganese ions.</text>
</comment>
<evidence type="ECO:0000256" key="4">
    <source>
        <dbReference type="SAM" id="Coils"/>
    </source>
</evidence>
<dbReference type="PANTHER" id="PTHR11347">
    <property type="entry name" value="CYCLIC NUCLEOTIDE PHOSPHODIESTERASE"/>
    <property type="match status" value="1"/>
</dbReference>
<dbReference type="SMART" id="SM00471">
    <property type="entry name" value="HDc"/>
    <property type="match status" value="1"/>
</dbReference>
<dbReference type="PROSITE" id="PS00139">
    <property type="entry name" value="THIOL_PROTEASE_CYS"/>
    <property type="match status" value="1"/>
</dbReference>
<feature type="domain" description="PDEase" evidence="5">
    <location>
        <begin position="209"/>
        <end position="532"/>
    </location>
</feature>
<dbReference type="PROSITE" id="PS00126">
    <property type="entry name" value="PDEASE_I_1"/>
    <property type="match status" value="1"/>
</dbReference>
<dbReference type="InterPro" id="IPR000668">
    <property type="entry name" value="Peptidase_C1A_C"/>
</dbReference>
<name>A0A8S1QB07_PARPR</name>
<evidence type="ECO:0000313" key="6">
    <source>
        <dbReference type="EMBL" id="CAD8112842.1"/>
    </source>
</evidence>
<proteinExistence type="inferred from homology"/>
<dbReference type="SMART" id="SM00645">
    <property type="entry name" value="Pept_C1"/>
    <property type="match status" value="1"/>
</dbReference>
<dbReference type="GO" id="GO:0046872">
    <property type="term" value="F:metal ion binding"/>
    <property type="evidence" value="ECO:0007669"/>
    <property type="project" value="UniProtKB-KW"/>
</dbReference>
<keyword evidence="3" id="KW-0479">Metal-binding</keyword>
<dbReference type="InterPro" id="IPR000169">
    <property type="entry name" value="Pept_cys_AS"/>
</dbReference>
<dbReference type="CDD" id="cd00077">
    <property type="entry name" value="HDc"/>
    <property type="match status" value="1"/>
</dbReference>
<sequence length="1029" mass="120226">MHFLNKEYNHKIADFANELDIMKDYYNEQINKLQDNQESLAQQQLSSRANDLLKKLRLIKYQQLLIKNNNIQKGIRKPKKMNSEIHQNAFSLRQLPDNNITDEQSSIQQDCSNNNFYQLENNNNPPQFRRKSQRLMTSATDYRNNENSNSASFSDKNLEEVKITTEDIDDLLNLLSGKKESIWLPKFLRKGFSVDAKQFLLSHFTQKQPSFEYIQDYQDQIQEEELERIDFNADFLQYYRNKPQDNIQTRIFFENTINIFKKFKIAQTFKIIKPELIGEFALKIDMSYFNNLYHNSMHALDVTNSTGFFLENGLNELLDEFEQACLIISSLAHDIGHPGLNNGFMMSNRYNDQSVLENYHSFLLFQILSQDQFNIIQNLGQVEQKGFRKYCLNLILDTDLTRHFQLMNKFQNYLELTESQDLDKNLLMSICIKCADVGHGAKQLKMHKLWSRRIIEEFFLQGDLESYLKVPVSPMCDRNQCVTKSQEGFLKAIVLPMFNAFVTLLQNEKVTEVCLQQIHENLKYWQQQTDDKQFMKETHIETPGLDNLKKFLNQPLQLFLSVHADLPVHCVRHQIVGKWQLEFTEPQIKGSGPLTCGHDVPDNERSSQFAGQNTFQKAFTHEVILTAKNNVVQKKKLQGKWSMVYDEGFEVDFMHYKCFAFSKYKTNYSGAYSYCGETLIGWYQNIKTNERGCYRAFKQEKTHKVSEGANNGHVVQPQFFQYQNSGINKVWSRNDALNFVEQINRANLQWKAKAYGEIIGLTTKQLNKYAGRKKHSSTILLEKQKKKQQILEYDLSHLPKEFSWEKYLGKKIYEQKGCGSCYTISTMTMLSARLKIKGLKVDLSPQQSIDCNYYNQGCDGGYPFLVEKYLTELDGFIYEEKEYPYKGQVGKCKASEKQKQFRVINYRFIGGAYGKSNELNIMEEIYKNGPVVMNFEPTFDFMFYVGGVFHSTTPDWIINGLAKPEWEKVDHSVLCYGWGEENGIKYWLLQNSWGKQWGENGRFRMKRGQDESSIESMAEAADIEIIHDS</sequence>
<dbReference type="InterPro" id="IPR014882">
    <property type="entry name" value="CathepsinC_exc"/>
</dbReference>
<accession>A0A8S1QB07</accession>
<comment type="subunit">
    <text evidence="1">Tetramer of heterotrimers consisting of exclusion domain, heavy- and light chains.</text>
</comment>
<gene>
    <name evidence="6" type="ORF">PPRIM_AZ9-3.1.T1530020</name>
</gene>
<keyword evidence="4" id="KW-0175">Coiled coil</keyword>
<evidence type="ECO:0000256" key="2">
    <source>
        <dbReference type="ARBA" id="ARBA00045556"/>
    </source>
</evidence>
<dbReference type="EMBL" id="CAJJDM010000158">
    <property type="protein sequence ID" value="CAD8112842.1"/>
    <property type="molecule type" value="Genomic_DNA"/>
</dbReference>
<organism evidence="6 7">
    <name type="scientific">Paramecium primaurelia</name>
    <dbReference type="NCBI Taxonomy" id="5886"/>
    <lineage>
        <taxon>Eukaryota</taxon>
        <taxon>Sar</taxon>
        <taxon>Alveolata</taxon>
        <taxon>Ciliophora</taxon>
        <taxon>Intramacronucleata</taxon>
        <taxon>Oligohymenophorea</taxon>
        <taxon>Peniculida</taxon>
        <taxon>Parameciidae</taxon>
        <taxon>Paramecium</taxon>
    </lineage>
</organism>
<dbReference type="InterPro" id="IPR002073">
    <property type="entry name" value="PDEase_catalytic_dom"/>
</dbReference>
<dbReference type="FunFam" id="2.40.128.80:FF:000003">
    <property type="entry name" value="Cathepsin C"/>
    <property type="match status" value="1"/>
</dbReference>
<evidence type="ECO:0000313" key="7">
    <source>
        <dbReference type="Proteomes" id="UP000688137"/>
    </source>
</evidence>
<keyword evidence="3" id="KW-0378">Hydrolase</keyword>
<dbReference type="FunFam" id="3.90.70.10:FF:000257">
    <property type="entry name" value="Uncharacterized protein"/>
    <property type="match status" value="1"/>
</dbReference>
<evidence type="ECO:0000259" key="5">
    <source>
        <dbReference type="PROSITE" id="PS51845"/>
    </source>
</evidence>
<evidence type="ECO:0000256" key="3">
    <source>
        <dbReference type="RuleBase" id="RU363067"/>
    </source>
</evidence>
<feature type="coiled-coil region" evidence="4">
    <location>
        <begin position="16"/>
        <end position="43"/>
    </location>
</feature>
<dbReference type="GO" id="GO:0004114">
    <property type="term" value="F:3',5'-cyclic-nucleotide phosphodiesterase activity"/>
    <property type="evidence" value="ECO:0007669"/>
    <property type="project" value="InterPro"/>
</dbReference>
<dbReference type="GO" id="GO:0007165">
    <property type="term" value="P:signal transduction"/>
    <property type="evidence" value="ECO:0007669"/>
    <property type="project" value="InterPro"/>
</dbReference>
<dbReference type="Pfam" id="PF00233">
    <property type="entry name" value="PDEase_I"/>
    <property type="match status" value="1"/>
</dbReference>
<protein>
    <recommendedName>
        <fullName evidence="3">Phosphodiesterase</fullName>
        <ecNumber evidence="3">3.1.4.-</ecNumber>
    </recommendedName>
</protein>